<dbReference type="PROSITE" id="PS50110">
    <property type="entry name" value="RESPONSE_REGULATORY"/>
    <property type="match status" value="1"/>
</dbReference>
<gene>
    <name evidence="4" type="ORF">COU43_00255</name>
</gene>
<evidence type="ECO:0000313" key="5">
    <source>
        <dbReference type="Proteomes" id="UP000228909"/>
    </source>
</evidence>
<feature type="modified residue" description="4-aspartylphosphate" evidence="2">
    <location>
        <position position="15"/>
    </location>
</feature>
<dbReference type="InterPro" id="IPR050595">
    <property type="entry name" value="Bact_response_regulator"/>
</dbReference>
<organism evidence="4 5">
    <name type="scientific">Candidatus Nealsonbacteria bacterium CG10_big_fil_rev_8_21_14_0_10_37_25</name>
    <dbReference type="NCBI Taxonomy" id="1974711"/>
    <lineage>
        <taxon>Bacteria</taxon>
        <taxon>Candidatus Nealsoniibacteriota</taxon>
    </lineage>
</organism>
<feature type="non-terminal residue" evidence="4">
    <location>
        <position position="1"/>
    </location>
</feature>
<dbReference type="SUPFAM" id="SSF52172">
    <property type="entry name" value="CheY-like"/>
    <property type="match status" value="1"/>
</dbReference>
<keyword evidence="1 2" id="KW-0597">Phosphoprotein</keyword>
<evidence type="ECO:0000256" key="2">
    <source>
        <dbReference type="PROSITE-ProRule" id="PRU00169"/>
    </source>
</evidence>
<dbReference type="Proteomes" id="UP000228909">
    <property type="component" value="Unassembled WGS sequence"/>
</dbReference>
<proteinExistence type="predicted"/>
<dbReference type="AlphaFoldDB" id="A0A2H0TJW3"/>
<feature type="domain" description="Response regulatory" evidence="3">
    <location>
        <begin position="1"/>
        <end position="83"/>
    </location>
</feature>
<protein>
    <submittedName>
        <fullName evidence="4">Response regulator</fullName>
    </submittedName>
</protein>
<evidence type="ECO:0000313" key="4">
    <source>
        <dbReference type="EMBL" id="PIR71849.1"/>
    </source>
</evidence>
<dbReference type="Gene3D" id="3.40.50.2300">
    <property type="match status" value="1"/>
</dbReference>
<accession>A0A2H0TJW3</accession>
<sequence length="84" mass="9332">IKKIKEEKPDLVLLDLILPGIDGFEVLSKMKEDLALAQIPVIILSNLGQKEDVERGLKLGAVDYLIKAHFTPGEIIEKIKNALK</sequence>
<evidence type="ECO:0000259" key="3">
    <source>
        <dbReference type="PROSITE" id="PS50110"/>
    </source>
</evidence>
<dbReference type="InterPro" id="IPR011006">
    <property type="entry name" value="CheY-like_superfamily"/>
</dbReference>
<evidence type="ECO:0000256" key="1">
    <source>
        <dbReference type="ARBA" id="ARBA00022553"/>
    </source>
</evidence>
<dbReference type="PANTHER" id="PTHR44591">
    <property type="entry name" value="STRESS RESPONSE REGULATOR PROTEIN 1"/>
    <property type="match status" value="1"/>
</dbReference>
<dbReference type="GO" id="GO:0000160">
    <property type="term" value="P:phosphorelay signal transduction system"/>
    <property type="evidence" value="ECO:0007669"/>
    <property type="project" value="InterPro"/>
</dbReference>
<dbReference type="EMBL" id="PFCK01000010">
    <property type="protein sequence ID" value="PIR71849.1"/>
    <property type="molecule type" value="Genomic_DNA"/>
</dbReference>
<name>A0A2H0TJW3_9BACT</name>
<reference evidence="5" key="1">
    <citation type="submission" date="2017-09" db="EMBL/GenBank/DDBJ databases">
        <title>Depth-based differentiation of microbial function through sediment-hosted aquifers and enrichment of novel symbionts in the deep terrestrial subsurface.</title>
        <authorList>
            <person name="Probst A.J."/>
            <person name="Ladd B."/>
            <person name="Jarett J.K."/>
            <person name="Geller-Mcgrath D.E."/>
            <person name="Sieber C.M.K."/>
            <person name="Emerson J.B."/>
            <person name="Anantharaman K."/>
            <person name="Thomas B.C."/>
            <person name="Malmstrom R."/>
            <person name="Stieglmeier M."/>
            <person name="Klingl A."/>
            <person name="Woyke T."/>
            <person name="Ryan C.M."/>
            <person name="Banfield J.F."/>
        </authorList>
    </citation>
    <scope>NUCLEOTIDE SEQUENCE [LARGE SCALE GENOMIC DNA]</scope>
</reference>
<comment type="caution">
    <text evidence="4">The sequence shown here is derived from an EMBL/GenBank/DDBJ whole genome shotgun (WGS) entry which is preliminary data.</text>
</comment>
<dbReference type="PANTHER" id="PTHR44591:SF3">
    <property type="entry name" value="RESPONSE REGULATORY DOMAIN-CONTAINING PROTEIN"/>
    <property type="match status" value="1"/>
</dbReference>
<dbReference type="InterPro" id="IPR001789">
    <property type="entry name" value="Sig_transdc_resp-reg_receiver"/>
</dbReference>
<dbReference type="Pfam" id="PF00072">
    <property type="entry name" value="Response_reg"/>
    <property type="match status" value="1"/>
</dbReference>